<dbReference type="CDD" id="cd00038">
    <property type="entry name" value="CAP_ED"/>
    <property type="match status" value="1"/>
</dbReference>
<dbReference type="InterPro" id="IPR051413">
    <property type="entry name" value="K/Na_HCN_channel"/>
</dbReference>
<keyword evidence="3" id="KW-1133">Transmembrane helix</keyword>
<evidence type="ECO:0000313" key="6">
    <source>
        <dbReference type="Proteomes" id="UP000054937"/>
    </source>
</evidence>
<dbReference type="GO" id="GO:0003254">
    <property type="term" value="P:regulation of membrane depolarization"/>
    <property type="evidence" value="ECO:0007669"/>
    <property type="project" value="TreeGrafter"/>
</dbReference>
<sequence length="1102" mass="128550">MSDKRQFQNSPSELNLQLMFDIQNNSQNSEFNSIIQSEATKLNEISGHYLQKDKQKLLFDLDNHNDLQKRTEKDYEDELYMQQAGQSCLGGNLPLQKTSSQISDIDNKNNLIDDQHLLDEKKENQEKNSEISNNVQSVQSKKKSKLSSYLNSNKNNNVQVPDKINNDLSTSDQGNIQEQQENVISRTQIPQKQRMTFKLSLSHNPNNGSLRYVRSSKLIQQKKNSQQQQQIIQDLIKQQQLSHNNGANNNSKNNNNNPLAYNIQNSIVNNVENKAKIQHTRETKQVGKIQRNLTLFIKIARVMRQFLEETASRRFQNLSETNFKSINDLAFSNPKQNDDIFNLFKQDNAKKRHILIKQNMNSSLNQHQIYQLAQQEDIEDINPSMFQSCMDQQFLRNKYWVKMIPGQIRMNQQMKSGMSDICTSGSNFIEVIFTTLTLLLTVGFFGYIISEIQLILARLNEKQQNYQKDIKAINQYMNQRKFSMQLKGSIKNFLEYLYDCYETVKSNQEAENVLIKLTPILQDNIKQELAREILPKFTFLQEGFTNELTHQVQKILEEQLYIPSQAVFRQNKKDEDLAIYYLAQGEVHLQYNDLFKNKPAIIRKVKEGEIFGDYNFFTGVDYFYSALCTSPCTIYKISRKNFQKVIKNSEQDSEARNVARCNTRANLLPIEIAQGQFIENYENLEEKVSKQGKLTNEEQTLYEAIFNIIQEINNYFDNQKQNFDNEFENGSQYYDEDSYLDEDSEYGESQQIDHDEEENTFSRIQTLNNLNTKSDLKNQKKQIEELIGEEIESTQRSDLQKKVQPHSDIMDLSNNQNIYPQTSKLDEINYNDKNSIQIYQNENKSTHFSQKAQNSPNFLPEGREKENLRQQLPLSYTLDLGRKRSQPGYNVNLNNDLHMLRLQKDNTQFSGINNMNSNMSRSIQKTQRKRKPSFQLYKGGNNQKPTDGGIHGYSLQNFEDQYQFVNQADSYYGNGRSPLKKTSKLVYFNTNQQQQGQNYMTETINNYPSSYRQKKIKIMAQNTQLPSFNIQPSHMLNQSADNQFIPMKTRKQFVQASTLGLNMQRTSSPGNSHKYNSKHKIFSSDANDSKAYLYKIEEQKDH</sequence>
<evidence type="ECO:0000256" key="3">
    <source>
        <dbReference type="SAM" id="Phobius"/>
    </source>
</evidence>
<feature type="region of interest" description="Disordered" evidence="2">
    <location>
        <begin position="846"/>
        <end position="868"/>
    </location>
</feature>
<keyword evidence="3" id="KW-0472">Membrane</keyword>
<name>A0A0V0QCJ8_PSEPJ</name>
<feature type="region of interest" description="Disordered" evidence="2">
    <location>
        <begin position="122"/>
        <end position="172"/>
    </location>
</feature>
<feature type="compositionally biased region" description="Polar residues" evidence="2">
    <location>
        <begin position="846"/>
        <end position="857"/>
    </location>
</feature>
<evidence type="ECO:0000313" key="5">
    <source>
        <dbReference type="EMBL" id="KRW99955.1"/>
    </source>
</evidence>
<keyword evidence="3" id="KW-0812">Transmembrane</keyword>
<dbReference type="AlphaFoldDB" id="A0A0V0QCJ8"/>
<gene>
    <name evidence="5" type="ORF">PPERSA_12631</name>
</gene>
<dbReference type="OMA" id="YMTETIN"/>
<dbReference type="InterPro" id="IPR000595">
    <property type="entry name" value="cNMP-bd_dom"/>
</dbReference>
<dbReference type="EMBL" id="LDAU01000202">
    <property type="protein sequence ID" value="KRW99955.1"/>
    <property type="molecule type" value="Genomic_DNA"/>
</dbReference>
<dbReference type="Pfam" id="PF00027">
    <property type="entry name" value="cNMP_binding"/>
    <property type="match status" value="1"/>
</dbReference>
<reference evidence="5 6" key="1">
    <citation type="journal article" date="2015" name="Sci. Rep.">
        <title>Genome of the facultative scuticociliatosis pathogen Pseudocohnilembus persalinus provides insight into its virulence through horizontal gene transfer.</title>
        <authorList>
            <person name="Xiong J."/>
            <person name="Wang G."/>
            <person name="Cheng J."/>
            <person name="Tian M."/>
            <person name="Pan X."/>
            <person name="Warren A."/>
            <person name="Jiang C."/>
            <person name="Yuan D."/>
            <person name="Miao W."/>
        </authorList>
    </citation>
    <scope>NUCLEOTIDE SEQUENCE [LARGE SCALE GENOMIC DNA]</scope>
    <source>
        <strain evidence="5">36N120E</strain>
    </source>
</reference>
<dbReference type="PANTHER" id="PTHR45689:SF5">
    <property type="entry name" value="I[[H]] CHANNEL, ISOFORM E"/>
    <property type="match status" value="1"/>
</dbReference>
<dbReference type="PROSITE" id="PS50042">
    <property type="entry name" value="CNMP_BINDING_3"/>
    <property type="match status" value="1"/>
</dbReference>
<organism evidence="5 6">
    <name type="scientific">Pseudocohnilembus persalinus</name>
    <name type="common">Ciliate</name>
    <dbReference type="NCBI Taxonomy" id="266149"/>
    <lineage>
        <taxon>Eukaryota</taxon>
        <taxon>Sar</taxon>
        <taxon>Alveolata</taxon>
        <taxon>Ciliophora</taxon>
        <taxon>Intramacronucleata</taxon>
        <taxon>Oligohymenophorea</taxon>
        <taxon>Scuticociliatia</taxon>
        <taxon>Philasterida</taxon>
        <taxon>Pseudocohnilembidae</taxon>
        <taxon>Pseudocohnilembus</taxon>
    </lineage>
</organism>
<protein>
    <submittedName>
        <fullName evidence="5">Cyclic nucleotide-binding protein</fullName>
    </submittedName>
</protein>
<keyword evidence="6" id="KW-1185">Reference proteome</keyword>
<evidence type="ECO:0000256" key="1">
    <source>
        <dbReference type="SAM" id="Coils"/>
    </source>
</evidence>
<dbReference type="Gene3D" id="2.60.120.10">
    <property type="entry name" value="Jelly Rolls"/>
    <property type="match status" value="1"/>
</dbReference>
<dbReference type="InterPro" id="IPR018490">
    <property type="entry name" value="cNMP-bd_dom_sf"/>
</dbReference>
<feature type="transmembrane region" description="Helical" evidence="3">
    <location>
        <begin position="428"/>
        <end position="449"/>
    </location>
</feature>
<dbReference type="InterPro" id="IPR014710">
    <property type="entry name" value="RmlC-like_jellyroll"/>
</dbReference>
<feature type="coiled-coil region" evidence="1">
    <location>
        <begin position="449"/>
        <end position="479"/>
    </location>
</feature>
<dbReference type="Proteomes" id="UP000054937">
    <property type="component" value="Unassembled WGS sequence"/>
</dbReference>
<dbReference type="PANTHER" id="PTHR45689">
    <property type="entry name" value="I[[H]] CHANNEL, ISOFORM E"/>
    <property type="match status" value="1"/>
</dbReference>
<evidence type="ECO:0000256" key="2">
    <source>
        <dbReference type="SAM" id="MobiDB-lite"/>
    </source>
</evidence>
<dbReference type="SUPFAM" id="SSF51206">
    <property type="entry name" value="cAMP-binding domain-like"/>
    <property type="match status" value="1"/>
</dbReference>
<evidence type="ECO:0000259" key="4">
    <source>
        <dbReference type="PROSITE" id="PS50042"/>
    </source>
</evidence>
<dbReference type="InParanoid" id="A0A0V0QCJ8"/>
<accession>A0A0V0QCJ8</accession>
<comment type="caution">
    <text evidence="5">The sequence shown here is derived from an EMBL/GenBank/DDBJ whole genome shotgun (WGS) entry which is preliminary data.</text>
</comment>
<feature type="compositionally biased region" description="Low complexity" evidence="2">
    <location>
        <begin position="146"/>
        <end position="160"/>
    </location>
</feature>
<keyword evidence="1" id="KW-0175">Coiled coil</keyword>
<dbReference type="GO" id="GO:0005249">
    <property type="term" value="F:voltage-gated potassium channel activity"/>
    <property type="evidence" value="ECO:0007669"/>
    <property type="project" value="TreeGrafter"/>
</dbReference>
<dbReference type="GO" id="GO:0035725">
    <property type="term" value="P:sodium ion transmembrane transport"/>
    <property type="evidence" value="ECO:0007669"/>
    <property type="project" value="TreeGrafter"/>
</dbReference>
<proteinExistence type="predicted"/>
<feature type="domain" description="Cyclic nucleotide-binding" evidence="4">
    <location>
        <begin position="540"/>
        <end position="646"/>
    </location>
</feature>
<dbReference type="GO" id="GO:0098855">
    <property type="term" value="C:HCN channel complex"/>
    <property type="evidence" value="ECO:0007669"/>
    <property type="project" value="TreeGrafter"/>
</dbReference>
<dbReference type="Gene3D" id="1.10.287.630">
    <property type="entry name" value="Helix hairpin bin"/>
    <property type="match status" value="1"/>
</dbReference>